<dbReference type="EMBL" id="ADMC01000001">
    <property type="protein sequence ID" value="EHP51015.1"/>
    <property type="molecule type" value="Genomic_DNA"/>
</dbReference>
<dbReference type="Pfam" id="PF00534">
    <property type="entry name" value="Glycos_transf_1"/>
    <property type="match status" value="1"/>
</dbReference>
<dbReference type="RefSeq" id="WP_009135171.1">
    <property type="nucleotide sequence ID" value="NZ_JH594596.1"/>
</dbReference>
<dbReference type="GO" id="GO:0016757">
    <property type="term" value="F:glycosyltransferase activity"/>
    <property type="evidence" value="ECO:0007669"/>
    <property type="project" value="InterPro"/>
</dbReference>
<dbReference type="GeneID" id="98067697"/>
<dbReference type="STRING" id="742817.HMPREF9449_00017"/>
<organism evidence="3 4">
    <name type="scientific">Odoribacter laneus YIT 12061</name>
    <dbReference type="NCBI Taxonomy" id="742817"/>
    <lineage>
        <taxon>Bacteria</taxon>
        <taxon>Pseudomonadati</taxon>
        <taxon>Bacteroidota</taxon>
        <taxon>Bacteroidia</taxon>
        <taxon>Bacteroidales</taxon>
        <taxon>Odoribacteraceae</taxon>
        <taxon>Odoribacter</taxon>
    </lineage>
</organism>
<dbReference type="SUPFAM" id="SSF53756">
    <property type="entry name" value="UDP-Glycosyltransferase/glycogen phosphorylase"/>
    <property type="match status" value="1"/>
</dbReference>
<keyword evidence="1" id="KW-1133">Transmembrane helix</keyword>
<keyword evidence="1" id="KW-0812">Transmembrane</keyword>
<accession>H1DD39</accession>
<dbReference type="eggNOG" id="COG0438">
    <property type="taxonomic scope" value="Bacteria"/>
</dbReference>
<gene>
    <name evidence="3" type="ORF">HMPREF9449_00017</name>
</gene>
<proteinExistence type="predicted"/>
<dbReference type="PANTHER" id="PTHR12526">
    <property type="entry name" value="GLYCOSYLTRANSFERASE"/>
    <property type="match status" value="1"/>
</dbReference>
<comment type="caution">
    <text evidence="3">The sequence shown here is derived from an EMBL/GenBank/DDBJ whole genome shotgun (WGS) entry which is preliminary data.</text>
</comment>
<dbReference type="Gene3D" id="3.40.50.2000">
    <property type="entry name" value="Glycogen Phosphorylase B"/>
    <property type="match status" value="2"/>
</dbReference>
<dbReference type="Proteomes" id="UP000004892">
    <property type="component" value="Unassembled WGS sequence"/>
</dbReference>
<name>H1DD39_9BACT</name>
<keyword evidence="4" id="KW-1185">Reference proteome</keyword>
<protein>
    <recommendedName>
        <fullName evidence="2">Glycosyl transferase family 1 domain-containing protein</fullName>
    </recommendedName>
</protein>
<evidence type="ECO:0000313" key="3">
    <source>
        <dbReference type="EMBL" id="EHP51015.1"/>
    </source>
</evidence>
<sequence>MKNSKKVLVLGEAFYPEDFLINDLVKEWEKKGYVFEVLTRTPSYPFGKVFQGYKNKIYQITFFNKIKVHRFPVIQGYQKSKIIKILNYFSFVFWSCWIIMFIGRRFDRIFVYQTGPLTLATAGILAKKIYKAKVIIWTQDLWPETVYAYGFKKTKILCFCLNRFVKWVYKNCDYILVSCEGFIERIRKYVPEKEIIFVPNWSLLDYHPVGNIKLPGKFNFTFAGNIGKVQNLENVLRGFQIFSKNYSNAYLNIIGDGSFLKYLKTFVVTENIKNVNFAGRKSLSEMSDYYKASDVLIISLKDVPLYEIMIPSKFQVYLVTHKPIFAIFKGEVRKIVENYSLGLAANPSDIDDIAKGFKMFSKFSKDEIKKISENSEYLSKSIFNREKLIEKINQFIW</sequence>
<evidence type="ECO:0000259" key="2">
    <source>
        <dbReference type="Pfam" id="PF00534"/>
    </source>
</evidence>
<dbReference type="AlphaFoldDB" id="H1DD39"/>
<feature type="domain" description="Glycosyl transferase family 1" evidence="2">
    <location>
        <begin position="217"/>
        <end position="364"/>
    </location>
</feature>
<keyword evidence="1" id="KW-0472">Membrane</keyword>
<dbReference type="InterPro" id="IPR001296">
    <property type="entry name" value="Glyco_trans_1"/>
</dbReference>
<dbReference type="CDD" id="cd03794">
    <property type="entry name" value="GT4_WbuB-like"/>
    <property type="match status" value="1"/>
</dbReference>
<evidence type="ECO:0000313" key="4">
    <source>
        <dbReference type="Proteomes" id="UP000004892"/>
    </source>
</evidence>
<reference evidence="3 4" key="1">
    <citation type="submission" date="2012-01" db="EMBL/GenBank/DDBJ databases">
        <title>The Genome Sequence of Odoribacter laneus YIT 12061.</title>
        <authorList>
            <consortium name="The Broad Institute Genome Sequencing Platform"/>
            <person name="Earl A."/>
            <person name="Ward D."/>
            <person name="Feldgarden M."/>
            <person name="Gevers D."/>
            <person name="Morotomi M."/>
            <person name="Young S.K."/>
            <person name="Zeng Q."/>
            <person name="Gargeya S."/>
            <person name="Fitzgerald M."/>
            <person name="Haas B."/>
            <person name="Abouelleil A."/>
            <person name="Alvarado L."/>
            <person name="Arachchi H.M."/>
            <person name="Berlin A."/>
            <person name="Chapman S.B."/>
            <person name="Gearin G."/>
            <person name="Goldberg J."/>
            <person name="Griggs A."/>
            <person name="Gujja S."/>
            <person name="Hansen M."/>
            <person name="Heiman D."/>
            <person name="Howarth C."/>
            <person name="Larimer J."/>
            <person name="Lui A."/>
            <person name="MacDonald P.J.P."/>
            <person name="McCowen C."/>
            <person name="Montmayeur A."/>
            <person name="Murphy C."/>
            <person name="Neiman D."/>
            <person name="Pearson M."/>
            <person name="Priest M."/>
            <person name="Roberts A."/>
            <person name="Saif S."/>
            <person name="Shea T."/>
            <person name="Sisk P."/>
            <person name="Stolte C."/>
            <person name="Sykes S."/>
            <person name="Wortman J."/>
            <person name="Nusbaum C."/>
            <person name="Birren B."/>
        </authorList>
    </citation>
    <scope>NUCLEOTIDE SEQUENCE [LARGE SCALE GENOMIC DNA]</scope>
    <source>
        <strain evidence="3 4">YIT 12061</strain>
    </source>
</reference>
<feature type="transmembrane region" description="Helical" evidence="1">
    <location>
        <begin position="85"/>
        <end position="103"/>
    </location>
</feature>
<dbReference type="HOGENOM" id="CLU_009583_11_2_10"/>
<dbReference type="PATRIC" id="fig|742817.3.peg.15"/>
<evidence type="ECO:0000256" key="1">
    <source>
        <dbReference type="SAM" id="Phobius"/>
    </source>
</evidence>